<dbReference type="PROSITE" id="PS51186">
    <property type="entry name" value="GNAT"/>
    <property type="match status" value="1"/>
</dbReference>
<proteinExistence type="predicted"/>
<sequence length="174" mass="20232">MIEIKRAYLEDLSAIQNIGITAFTETFSEINTPENMEKYLQENFNTAQLTLEINNPDSPFYIAFCDNEPVGYLKLNMGNAQTETIKDETIEIQRIYVLKAFHGKKIGQLLLDQAVKVANEYHVDYIWLGVWEENHRALQFYSKNGFVTFDKHIFILGNDQQTDLLMKLQIKTRS</sequence>
<dbReference type="PANTHER" id="PTHR42919">
    <property type="entry name" value="N-ALPHA-ACETYLTRANSFERASE"/>
    <property type="match status" value="1"/>
</dbReference>
<dbReference type="Pfam" id="PF00583">
    <property type="entry name" value="Acetyltransf_1"/>
    <property type="match status" value="1"/>
</dbReference>
<evidence type="ECO:0000313" key="4">
    <source>
        <dbReference type="EMBL" id="PZX94773.1"/>
    </source>
</evidence>
<keyword evidence="5" id="KW-1185">Reference proteome</keyword>
<dbReference type="Gene3D" id="3.40.630.30">
    <property type="match status" value="1"/>
</dbReference>
<dbReference type="InterPro" id="IPR016181">
    <property type="entry name" value="Acyl_CoA_acyltransferase"/>
</dbReference>
<evidence type="ECO:0000313" key="5">
    <source>
        <dbReference type="Proteomes" id="UP000249177"/>
    </source>
</evidence>
<name>A0A2W7TW86_9FLAO</name>
<keyword evidence="2" id="KW-0012">Acyltransferase</keyword>
<gene>
    <name evidence="4" type="ORF">DOS84_04260</name>
</gene>
<dbReference type="RefSeq" id="WP_111408869.1">
    <property type="nucleotide sequence ID" value="NZ_QKXH01000002.1"/>
</dbReference>
<dbReference type="InterPro" id="IPR000182">
    <property type="entry name" value="GNAT_dom"/>
</dbReference>
<dbReference type="SUPFAM" id="SSF55729">
    <property type="entry name" value="Acyl-CoA N-acyltransferases (Nat)"/>
    <property type="match status" value="1"/>
</dbReference>
<evidence type="ECO:0000256" key="2">
    <source>
        <dbReference type="ARBA" id="ARBA00023315"/>
    </source>
</evidence>
<protein>
    <submittedName>
        <fullName evidence="4">GNAT family N-acetyltransferase</fullName>
    </submittedName>
</protein>
<evidence type="ECO:0000256" key="1">
    <source>
        <dbReference type="ARBA" id="ARBA00022679"/>
    </source>
</evidence>
<dbReference type="OrthoDB" id="7205533at2"/>
<dbReference type="Proteomes" id="UP000249177">
    <property type="component" value="Unassembled WGS sequence"/>
</dbReference>
<comment type="caution">
    <text evidence="4">The sequence shown here is derived from an EMBL/GenBank/DDBJ whole genome shotgun (WGS) entry which is preliminary data.</text>
</comment>
<dbReference type="EMBL" id="QKXH01000002">
    <property type="protein sequence ID" value="PZX94773.1"/>
    <property type="molecule type" value="Genomic_DNA"/>
</dbReference>
<dbReference type="AlphaFoldDB" id="A0A2W7TW86"/>
<accession>A0A2W7TW86</accession>
<evidence type="ECO:0000259" key="3">
    <source>
        <dbReference type="PROSITE" id="PS51186"/>
    </source>
</evidence>
<dbReference type="InterPro" id="IPR051556">
    <property type="entry name" value="N-term/lysine_N-AcTrnsfr"/>
</dbReference>
<reference evidence="4 5" key="1">
    <citation type="submission" date="2018-06" db="EMBL/GenBank/DDBJ databases">
        <title>Flavobacterium sp IMCC34762, genome.</title>
        <authorList>
            <person name="Joung Y."/>
            <person name="Cho J."/>
            <person name="Song J."/>
        </authorList>
    </citation>
    <scope>NUCLEOTIDE SEQUENCE [LARGE SCALE GENOMIC DNA]</scope>
    <source>
        <strain evidence="4 5">IMCC34762</strain>
    </source>
</reference>
<organism evidence="4 5">
    <name type="scientific">Flavobacterium aquariorum</name>
    <dbReference type="NCBI Taxonomy" id="2217670"/>
    <lineage>
        <taxon>Bacteria</taxon>
        <taxon>Pseudomonadati</taxon>
        <taxon>Bacteroidota</taxon>
        <taxon>Flavobacteriia</taxon>
        <taxon>Flavobacteriales</taxon>
        <taxon>Flavobacteriaceae</taxon>
        <taxon>Flavobacterium</taxon>
    </lineage>
</organism>
<dbReference type="PANTHER" id="PTHR42919:SF8">
    <property type="entry name" value="N-ALPHA-ACETYLTRANSFERASE 50"/>
    <property type="match status" value="1"/>
</dbReference>
<dbReference type="CDD" id="cd04301">
    <property type="entry name" value="NAT_SF"/>
    <property type="match status" value="1"/>
</dbReference>
<dbReference type="GO" id="GO:0016747">
    <property type="term" value="F:acyltransferase activity, transferring groups other than amino-acyl groups"/>
    <property type="evidence" value="ECO:0007669"/>
    <property type="project" value="InterPro"/>
</dbReference>
<keyword evidence="1 4" id="KW-0808">Transferase</keyword>
<feature type="domain" description="N-acetyltransferase" evidence="3">
    <location>
        <begin position="2"/>
        <end position="171"/>
    </location>
</feature>